<keyword evidence="2" id="KW-1185">Reference proteome</keyword>
<organism evidence="1 2">
    <name type="scientific">Mangrovicoccus algicola</name>
    <dbReference type="NCBI Taxonomy" id="2771008"/>
    <lineage>
        <taxon>Bacteria</taxon>
        <taxon>Pseudomonadati</taxon>
        <taxon>Pseudomonadota</taxon>
        <taxon>Alphaproteobacteria</taxon>
        <taxon>Rhodobacterales</taxon>
        <taxon>Paracoccaceae</taxon>
        <taxon>Mangrovicoccus</taxon>
    </lineage>
</organism>
<dbReference type="AlphaFoldDB" id="A0A8J6YTV6"/>
<protein>
    <submittedName>
        <fullName evidence="1">Uncharacterized protein</fullName>
    </submittedName>
</protein>
<evidence type="ECO:0000313" key="2">
    <source>
        <dbReference type="Proteomes" id="UP000609121"/>
    </source>
</evidence>
<evidence type="ECO:0000313" key="1">
    <source>
        <dbReference type="EMBL" id="MBE3637432.1"/>
    </source>
</evidence>
<name>A0A8J6YTV6_9RHOB</name>
<comment type="caution">
    <text evidence="1">The sequence shown here is derived from an EMBL/GenBank/DDBJ whole genome shotgun (WGS) entry which is preliminary data.</text>
</comment>
<dbReference type="RefSeq" id="WP_193180022.1">
    <property type="nucleotide sequence ID" value="NZ_JACVXA010000008.1"/>
</dbReference>
<sequence length="92" mass="10428">MTGDHRETADTYAGELIRQDALRVVTCRDRFQWILQRRTRAASPAGARWEALAYCRSRAALLRLWRDNGGNPVAELDTLPDTFRPGAKEAAR</sequence>
<reference evidence="1" key="1">
    <citation type="submission" date="2020-09" db="EMBL/GenBank/DDBJ databases">
        <title>A novel bacterium of genus Mangrovicoccus, isolated from South China Sea.</title>
        <authorList>
            <person name="Huang H."/>
            <person name="Mo K."/>
            <person name="Hu Y."/>
        </authorList>
    </citation>
    <scope>NUCLEOTIDE SEQUENCE</scope>
    <source>
        <strain evidence="1">HB182678</strain>
    </source>
</reference>
<dbReference type="EMBL" id="JACVXA010000008">
    <property type="protein sequence ID" value="MBE3637432.1"/>
    <property type="molecule type" value="Genomic_DNA"/>
</dbReference>
<accession>A0A8J6YTV6</accession>
<dbReference type="Proteomes" id="UP000609121">
    <property type="component" value="Unassembled WGS sequence"/>
</dbReference>
<proteinExistence type="predicted"/>
<gene>
    <name evidence="1" type="ORF">ICN82_04345</name>
</gene>